<proteinExistence type="predicted"/>
<name>A0AAV7FCD5_ARIFI</name>
<organism evidence="3 4">
    <name type="scientific">Aristolochia fimbriata</name>
    <name type="common">White veined hardy Dutchman's pipe vine</name>
    <dbReference type="NCBI Taxonomy" id="158543"/>
    <lineage>
        <taxon>Eukaryota</taxon>
        <taxon>Viridiplantae</taxon>
        <taxon>Streptophyta</taxon>
        <taxon>Embryophyta</taxon>
        <taxon>Tracheophyta</taxon>
        <taxon>Spermatophyta</taxon>
        <taxon>Magnoliopsida</taxon>
        <taxon>Magnoliidae</taxon>
        <taxon>Piperales</taxon>
        <taxon>Aristolochiaceae</taxon>
        <taxon>Aristolochia</taxon>
    </lineage>
</organism>
<evidence type="ECO:0000313" key="4">
    <source>
        <dbReference type="Proteomes" id="UP000825729"/>
    </source>
</evidence>
<evidence type="ECO:0000259" key="2">
    <source>
        <dbReference type="Pfam" id="PF07727"/>
    </source>
</evidence>
<dbReference type="PANTHER" id="PTHR47481:SF22">
    <property type="entry name" value="RETROTRANSPOSON GAG DOMAIN-CONTAINING PROTEIN"/>
    <property type="match status" value="1"/>
</dbReference>
<dbReference type="InterPro" id="IPR013103">
    <property type="entry name" value="RVT_2"/>
</dbReference>
<dbReference type="Pfam" id="PF07727">
    <property type="entry name" value="RVT_2"/>
    <property type="match status" value="1"/>
</dbReference>
<dbReference type="EMBL" id="JAINDJ010000002">
    <property type="protein sequence ID" value="KAG9458229.1"/>
    <property type="molecule type" value="Genomic_DNA"/>
</dbReference>
<evidence type="ECO:0000313" key="3">
    <source>
        <dbReference type="EMBL" id="KAG9458229.1"/>
    </source>
</evidence>
<feature type="region of interest" description="Disordered" evidence="1">
    <location>
        <begin position="304"/>
        <end position="324"/>
    </location>
</feature>
<protein>
    <recommendedName>
        <fullName evidence="2">Reverse transcriptase Ty1/copia-type domain-containing protein</fullName>
    </recommendedName>
</protein>
<accession>A0AAV7FCD5</accession>
<evidence type="ECO:0000256" key="1">
    <source>
        <dbReference type="SAM" id="MobiDB-lite"/>
    </source>
</evidence>
<keyword evidence="4" id="KW-1185">Reference proteome</keyword>
<dbReference type="Proteomes" id="UP000825729">
    <property type="component" value="Unassembled WGS sequence"/>
</dbReference>
<dbReference type="Pfam" id="PF14223">
    <property type="entry name" value="Retrotran_gag_2"/>
    <property type="match status" value="1"/>
</dbReference>
<dbReference type="InterPro" id="IPR043502">
    <property type="entry name" value="DNA/RNA_pol_sf"/>
</dbReference>
<dbReference type="AlphaFoldDB" id="A0AAV7FCD5"/>
<feature type="compositionally biased region" description="Basic and acidic residues" evidence="1">
    <location>
        <begin position="172"/>
        <end position="183"/>
    </location>
</feature>
<dbReference type="PANTHER" id="PTHR47481">
    <property type="match status" value="1"/>
</dbReference>
<dbReference type="SUPFAM" id="SSF56672">
    <property type="entry name" value="DNA/RNA polymerases"/>
    <property type="match status" value="1"/>
</dbReference>
<feature type="region of interest" description="Disordered" evidence="1">
    <location>
        <begin position="152"/>
        <end position="188"/>
    </location>
</feature>
<comment type="caution">
    <text evidence="3">The sequence shown here is derived from an EMBL/GenBank/DDBJ whole genome shotgun (WGS) entry which is preliminary data.</text>
</comment>
<sequence length="516" mass="56378">MGFIDGSIQPAPQYSTVDSSTVTPKYIQWYALDQTIQSWIVATLSNAAIGQTIGPTSASAMWLKLQRVYASTSQARLNHLRFTLQTLQKGSLSMGIYLDHFKTIEDDLAATGQPLDTQTVAHDVVNGLGPNFEAFAQTVIGQVVPMSFDTHKSVADSRASPPVTGHHSGGRGFERNQQDRSDSSNRPLCQIYNKRGHTVIQCHNRFNLSYQPPAPPEAQSAQLDNSSDSAWYIDSRASHHLSSDASLLTDSGPYNGLDQLMLGNGSSLPISAIAATPNVIYTVSTHTSPTTKKFSSVPEIQTRARPGAPHATHPMTTRSMTNSLPPRTFLTSKHTLSTHNPTSVPTCYSQAVKSPEWHTTMNEQSHRAWYQRLTSYLIDLGFALSKADSSLLIRYTSTTTIFVLIYVDDIIITGSSAKDIACLVANLQREFSIKDLGAFYYFLGIEVTSLQSSPHLAQTKYTTDILSRLGLSEVGSKLSKNEGAPLSDPSLYRGVVGALQYLTPTRPDIQYAVNQA</sequence>
<reference evidence="3 4" key="1">
    <citation type="submission" date="2021-07" db="EMBL/GenBank/DDBJ databases">
        <title>The Aristolochia fimbriata genome: insights into angiosperm evolution, floral development and chemical biosynthesis.</title>
        <authorList>
            <person name="Jiao Y."/>
        </authorList>
    </citation>
    <scope>NUCLEOTIDE SEQUENCE [LARGE SCALE GENOMIC DNA]</scope>
    <source>
        <strain evidence="3">IBCAS-2021</strain>
        <tissue evidence="3">Leaf</tissue>
    </source>
</reference>
<gene>
    <name evidence="3" type="ORF">H6P81_002737</name>
</gene>
<feature type="domain" description="Reverse transcriptase Ty1/copia-type" evidence="2">
    <location>
        <begin position="364"/>
        <end position="474"/>
    </location>
</feature>
<feature type="compositionally biased region" description="Polar residues" evidence="1">
    <location>
        <begin position="314"/>
        <end position="324"/>
    </location>
</feature>